<feature type="transmembrane region" description="Helical" evidence="3">
    <location>
        <begin position="69"/>
        <end position="91"/>
    </location>
</feature>
<proteinExistence type="inferred from homology"/>
<keyword evidence="5" id="KW-0808">Transferase</keyword>
<dbReference type="GO" id="GO:0016747">
    <property type="term" value="F:acyltransferase activity, transferring groups other than amino-acyl groups"/>
    <property type="evidence" value="ECO:0007669"/>
    <property type="project" value="InterPro"/>
</dbReference>
<keyword evidence="5" id="KW-0012">Acyltransferase</keyword>
<name>A0A921KEZ1_SPOPS</name>
<feature type="transmembrane region" description="Helical" evidence="3">
    <location>
        <begin position="119"/>
        <end position="138"/>
    </location>
</feature>
<keyword evidence="3" id="KW-0472">Membrane</keyword>
<feature type="transmembrane region" description="Helical" evidence="3">
    <location>
        <begin position="150"/>
        <end position="172"/>
    </location>
</feature>
<feature type="transmembrane region" description="Helical" evidence="3">
    <location>
        <begin position="306"/>
        <end position="326"/>
    </location>
</feature>
<comment type="caution">
    <text evidence="5">The sequence shown here is derived from an EMBL/GenBank/DDBJ whole genome shotgun (WGS) entry which is preliminary data.</text>
</comment>
<evidence type="ECO:0000256" key="1">
    <source>
        <dbReference type="ARBA" id="ARBA00004370"/>
    </source>
</evidence>
<dbReference type="InterPro" id="IPR052734">
    <property type="entry name" value="Nod_factor_acetyltransferase"/>
</dbReference>
<dbReference type="EMBL" id="DYWT01000283">
    <property type="protein sequence ID" value="HJF33838.1"/>
    <property type="molecule type" value="Genomic_DNA"/>
</dbReference>
<protein>
    <submittedName>
        <fullName evidence="5">Acyltransferase family protein</fullName>
    </submittedName>
</protein>
<reference evidence="5" key="2">
    <citation type="submission" date="2021-09" db="EMBL/GenBank/DDBJ databases">
        <authorList>
            <person name="Gilroy R."/>
        </authorList>
    </citation>
    <scope>NUCLEOTIDE SEQUENCE</scope>
    <source>
        <strain evidence="5">CHK171-7178</strain>
    </source>
</reference>
<feature type="transmembrane region" description="Helical" evidence="3">
    <location>
        <begin position="184"/>
        <end position="203"/>
    </location>
</feature>
<dbReference type="Proteomes" id="UP000698173">
    <property type="component" value="Unassembled WGS sequence"/>
</dbReference>
<reference evidence="5" key="1">
    <citation type="journal article" date="2021" name="PeerJ">
        <title>Extensive microbial diversity within the chicken gut microbiome revealed by metagenomics and culture.</title>
        <authorList>
            <person name="Gilroy R."/>
            <person name="Ravi A."/>
            <person name="Getino M."/>
            <person name="Pursley I."/>
            <person name="Horton D.L."/>
            <person name="Alikhan N.F."/>
            <person name="Baker D."/>
            <person name="Gharbi K."/>
            <person name="Hall N."/>
            <person name="Watson M."/>
            <person name="Adriaenssens E.M."/>
            <person name="Foster-Nyarko E."/>
            <person name="Jarju S."/>
            <person name="Secka A."/>
            <person name="Antonio M."/>
            <person name="Oren A."/>
            <person name="Chaudhuri R.R."/>
            <person name="La Ragione R."/>
            <person name="Hildebrand F."/>
            <person name="Pallen M.J."/>
        </authorList>
    </citation>
    <scope>NUCLEOTIDE SEQUENCE</scope>
    <source>
        <strain evidence="5">CHK171-7178</strain>
    </source>
</reference>
<sequence>MNKKRLSWVDVTKGFLMILVVIGHYPGQLDFPLSKYIYWFHMPAFFILSGLFFKPVVEKGLLKISIHKRFMQLIVPYLFFLVSITLIRYGIEIGSGNIDLSWYLNDLWTLAVGGRFVRGAYGVFWFVTTLFFTYLFFLWLTKYFSRTKQFVILAIFYIIAHFESIIAMHVIGGKPSEASQAIPMVWNIDVALMAVVYFALGYYMKDIWQNVTKRWMITGMVVSVTMVFLDSWNVIDYRLSMKFLRYDHFILDLVIPLSFTLVLVGGFQFITSRMSLNWLQNVEKHSLSIMYLHIFTDILLNDYFTYGIIGFTAFGLVIPIIVSIIIQKMVPNGKLFLGGFSPKKTTTTPAIN</sequence>
<comment type="subcellular location">
    <subcellularLocation>
        <location evidence="1">Membrane</location>
    </subcellularLocation>
</comment>
<feature type="transmembrane region" description="Helical" evidence="3">
    <location>
        <begin position="250"/>
        <end position="270"/>
    </location>
</feature>
<evidence type="ECO:0000259" key="4">
    <source>
        <dbReference type="Pfam" id="PF01757"/>
    </source>
</evidence>
<dbReference type="PANTHER" id="PTHR37312:SF1">
    <property type="entry name" value="MEMBRANE-BOUND ACYLTRANSFERASE YKRP-RELATED"/>
    <property type="match status" value="1"/>
</dbReference>
<dbReference type="Pfam" id="PF01757">
    <property type="entry name" value="Acyl_transf_3"/>
    <property type="match status" value="1"/>
</dbReference>
<dbReference type="InterPro" id="IPR002656">
    <property type="entry name" value="Acyl_transf_3_dom"/>
</dbReference>
<evidence type="ECO:0000256" key="2">
    <source>
        <dbReference type="ARBA" id="ARBA00007400"/>
    </source>
</evidence>
<keyword evidence="3" id="KW-0812">Transmembrane</keyword>
<organism evidence="5 6">
    <name type="scientific">Sporosarcina psychrophila</name>
    <name type="common">Bacillus psychrophilus</name>
    <dbReference type="NCBI Taxonomy" id="1476"/>
    <lineage>
        <taxon>Bacteria</taxon>
        <taxon>Bacillati</taxon>
        <taxon>Bacillota</taxon>
        <taxon>Bacilli</taxon>
        <taxon>Bacillales</taxon>
        <taxon>Caryophanaceae</taxon>
        <taxon>Sporosarcina</taxon>
    </lineage>
</organism>
<feature type="domain" description="Acyltransferase 3" evidence="4">
    <location>
        <begin position="7"/>
        <end position="326"/>
    </location>
</feature>
<feature type="transmembrane region" description="Helical" evidence="3">
    <location>
        <begin position="7"/>
        <end position="25"/>
    </location>
</feature>
<keyword evidence="3" id="KW-1133">Transmembrane helix</keyword>
<accession>A0A921KEZ1</accession>
<gene>
    <name evidence="5" type="ORF">K8V56_18890</name>
</gene>
<dbReference type="AlphaFoldDB" id="A0A921KEZ1"/>
<evidence type="ECO:0000313" key="5">
    <source>
        <dbReference type="EMBL" id="HJF33838.1"/>
    </source>
</evidence>
<evidence type="ECO:0000313" key="6">
    <source>
        <dbReference type="Proteomes" id="UP000698173"/>
    </source>
</evidence>
<dbReference type="PANTHER" id="PTHR37312">
    <property type="entry name" value="MEMBRANE-BOUND ACYLTRANSFERASE YKRP-RELATED"/>
    <property type="match status" value="1"/>
</dbReference>
<comment type="similarity">
    <text evidence="2">Belongs to the acyltransferase 3 family.</text>
</comment>
<evidence type="ECO:0000256" key="3">
    <source>
        <dbReference type="SAM" id="Phobius"/>
    </source>
</evidence>
<feature type="transmembrane region" description="Helical" evidence="3">
    <location>
        <begin position="37"/>
        <end position="57"/>
    </location>
</feature>